<comment type="similarity">
    <text evidence="3">Belongs to the glycosyl hydrolase 130 family.</text>
</comment>
<accession>A0A1F5XH36</accession>
<dbReference type="EMBL" id="MFIF01000008">
    <property type="protein sequence ID" value="OGF87136.1"/>
    <property type="molecule type" value="Genomic_DNA"/>
</dbReference>
<dbReference type="PIRSF" id="PIRSF016202">
    <property type="entry name" value="PH1107"/>
    <property type="match status" value="1"/>
</dbReference>
<sequence>MKFDLERYPNDQNPSPILVPRKDIEWEAQAVFNPSVIYDDAVFKMLYRTYPRQTQEAQPKLYRPGFYLTHQISYIGYAESKDGIHFERRPHPFISPSEEYDTYGCEDPRITKVDDTFYITYTAIDSPIEDRAKKPNVRIALATTKDFIESTKHGIIGPPIRSKAAALFSEKVHGGKVALALTVSSDSANSHIAVRYFDSIASLMSRSDDEWNTFLAHSEETAVLKTYQWLRRGPELGAIPIRTDKGWLLIFSAESMSDSWTISAALVDYNDPHKLIVRAPGYILQPVTEYERNGLVPNVTFPGGAVIVGENLYIYYGCADTVIGLATCKLKDLLGYLEKCQQ</sequence>
<reference evidence="4 5" key="1">
    <citation type="journal article" date="2016" name="Nat. Commun.">
        <title>Thousands of microbial genomes shed light on interconnected biogeochemical processes in an aquifer system.</title>
        <authorList>
            <person name="Anantharaman K."/>
            <person name="Brown C.T."/>
            <person name="Hug L.A."/>
            <person name="Sharon I."/>
            <person name="Castelle C.J."/>
            <person name="Probst A.J."/>
            <person name="Thomas B.C."/>
            <person name="Singh A."/>
            <person name="Wilkins M.J."/>
            <person name="Karaoz U."/>
            <person name="Brodie E.L."/>
            <person name="Williams K.H."/>
            <person name="Hubbard S.S."/>
            <person name="Banfield J.F."/>
        </authorList>
    </citation>
    <scope>NUCLEOTIDE SEQUENCE [LARGE SCALE GENOMIC DNA]</scope>
</reference>
<dbReference type="GO" id="GO:0016757">
    <property type="term" value="F:glycosyltransferase activity"/>
    <property type="evidence" value="ECO:0007669"/>
    <property type="project" value="UniProtKB-KW"/>
</dbReference>
<proteinExistence type="inferred from homology"/>
<dbReference type="InterPro" id="IPR023296">
    <property type="entry name" value="Glyco_hydro_beta-prop_sf"/>
</dbReference>
<dbReference type="SUPFAM" id="SSF75005">
    <property type="entry name" value="Arabinanase/levansucrase/invertase"/>
    <property type="match status" value="1"/>
</dbReference>
<evidence type="ECO:0000313" key="5">
    <source>
        <dbReference type="Proteomes" id="UP000177346"/>
    </source>
</evidence>
<dbReference type="Gene3D" id="2.115.10.20">
    <property type="entry name" value="Glycosyl hydrolase domain, family 43"/>
    <property type="match status" value="1"/>
</dbReference>
<protein>
    <recommendedName>
        <fullName evidence="6">Glycosidase</fullName>
    </recommendedName>
</protein>
<keyword evidence="2" id="KW-0808">Transferase</keyword>
<dbReference type="Proteomes" id="UP000177346">
    <property type="component" value="Unassembled WGS sequence"/>
</dbReference>
<organism evidence="4 5">
    <name type="scientific">Candidatus Giovannonibacteria bacterium RIFCSPLOWO2_01_FULL_46_32</name>
    <dbReference type="NCBI Taxonomy" id="1798353"/>
    <lineage>
        <taxon>Bacteria</taxon>
        <taxon>Candidatus Giovannoniibacteriota</taxon>
    </lineage>
</organism>
<dbReference type="AlphaFoldDB" id="A0A1F5XH36"/>
<dbReference type="PANTHER" id="PTHR34106">
    <property type="entry name" value="GLYCOSIDASE"/>
    <property type="match status" value="1"/>
</dbReference>
<evidence type="ECO:0000256" key="2">
    <source>
        <dbReference type="ARBA" id="ARBA00022679"/>
    </source>
</evidence>
<evidence type="ECO:0008006" key="6">
    <source>
        <dbReference type="Google" id="ProtNLM"/>
    </source>
</evidence>
<gene>
    <name evidence="4" type="ORF">A3B19_01770</name>
</gene>
<keyword evidence="1" id="KW-0328">Glycosyltransferase</keyword>
<name>A0A1F5XH36_9BACT</name>
<evidence type="ECO:0000256" key="1">
    <source>
        <dbReference type="ARBA" id="ARBA00022676"/>
    </source>
</evidence>
<dbReference type="Pfam" id="PF04041">
    <property type="entry name" value="Glyco_hydro_130"/>
    <property type="match status" value="1"/>
</dbReference>
<evidence type="ECO:0000313" key="4">
    <source>
        <dbReference type="EMBL" id="OGF87136.1"/>
    </source>
</evidence>
<dbReference type="PANTHER" id="PTHR34106:SF5">
    <property type="entry name" value="GLYCOSIDASE"/>
    <property type="match status" value="1"/>
</dbReference>
<dbReference type="InterPro" id="IPR007184">
    <property type="entry name" value="Mannoside_phosphorylase"/>
</dbReference>
<evidence type="ECO:0000256" key="3">
    <source>
        <dbReference type="ARBA" id="ARBA00024356"/>
    </source>
</evidence>
<comment type="caution">
    <text evidence="4">The sequence shown here is derived from an EMBL/GenBank/DDBJ whole genome shotgun (WGS) entry which is preliminary data.</text>
</comment>